<dbReference type="SUPFAM" id="SSF48371">
    <property type="entry name" value="ARM repeat"/>
    <property type="match status" value="1"/>
</dbReference>
<dbReference type="Gene3D" id="1.25.10.10">
    <property type="entry name" value="Leucine-rich Repeat Variant"/>
    <property type="match status" value="1"/>
</dbReference>
<accession>A0A250JMI2</accession>
<dbReference type="InterPro" id="IPR011989">
    <property type="entry name" value="ARM-like"/>
</dbReference>
<organism evidence="2 3">
    <name type="scientific">Corallococcus macrosporus DSM 14697</name>
    <dbReference type="NCBI Taxonomy" id="1189310"/>
    <lineage>
        <taxon>Bacteria</taxon>
        <taxon>Pseudomonadati</taxon>
        <taxon>Myxococcota</taxon>
        <taxon>Myxococcia</taxon>
        <taxon>Myxococcales</taxon>
        <taxon>Cystobacterineae</taxon>
        <taxon>Myxococcaceae</taxon>
        <taxon>Corallococcus</taxon>
    </lineage>
</organism>
<proteinExistence type="predicted"/>
<evidence type="ECO:0000313" key="2">
    <source>
        <dbReference type="EMBL" id="ATB44707.1"/>
    </source>
</evidence>
<protein>
    <recommendedName>
        <fullName evidence="4">TIGR02270 family protein</fullName>
    </recommendedName>
</protein>
<dbReference type="KEGG" id="mmas:MYMAC_000278"/>
<dbReference type="RefSeq" id="WP_095956750.1">
    <property type="nucleotide sequence ID" value="NZ_CP022203.1"/>
</dbReference>
<evidence type="ECO:0000256" key="1">
    <source>
        <dbReference type="SAM" id="MobiDB-lite"/>
    </source>
</evidence>
<feature type="region of interest" description="Disordered" evidence="1">
    <location>
        <begin position="320"/>
        <end position="343"/>
    </location>
</feature>
<dbReference type="OrthoDB" id="5494927at2"/>
<evidence type="ECO:0000313" key="3">
    <source>
        <dbReference type="Proteomes" id="UP000217343"/>
    </source>
</evidence>
<reference evidence="2 3" key="1">
    <citation type="submission" date="2017-06" db="EMBL/GenBank/DDBJ databases">
        <title>Sequencing and comparative analysis of myxobacterial genomes.</title>
        <authorList>
            <person name="Rupp O."/>
            <person name="Goesmann A."/>
            <person name="Sogaard-Andersen L."/>
        </authorList>
    </citation>
    <scope>NUCLEOTIDE SEQUENCE [LARGE SCALE GENOMIC DNA]</scope>
    <source>
        <strain evidence="2 3">DSM 14697</strain>
    </source>
</reference>
<dbReference type="InterPro" id="IPR016024">
    <property type="entry name" value="ARM-type_fold"/>
</dbReference>
<dbReference type="EMBL" id="CP022203">
    <property type="protein sequence ID" value="ATB44707.1"/>
    <property type="molecule type" value="Genomic_DNA"/>
</dbReference>
<dbReference type="InterPro" id="IPR004155">
    <property type="entry name" value="PBS_lyase_HEAT"/>
</dbReference>
<dbReference type="Proteomes" id="UP000217343">
    <property type="component" value="Chromosome"/>
</dbReference>
<dbReference type="SMART" id="SM00567">
    <property type="entry name" value="EZ_HEAT"/>
    <property type="match status" value="2"/>
</dbReference>
<gene>
    <name evidence="2" type="ORF">MYMAC_000278</name>
</gene>
<keyword evidence="3" id="KW-1185">Reference proteome</keyword>
<dbReference type="AlphaFoldDB" id="A0A250JMI2"/>
<evidence type="ECO:0008006" key="4">
    <source>
        <dbReference type="Google" id="ProtNLM"/>
    </source>
</evidence>
<name>A0A250JMI2_9BACT</name>
<sequence length="443" mass="48340">MWAFRPDPSPRWDLLEEAFDEARYQWQQRAFFFQSATLLPGQVAELHEERLRAFVDMLAHGSSRVAERLLLPSLQEDDRERVGVAAMALLTSEAPQGLTAVLKELREGAPERQVWVAEAVSLSERPGLASALVSLLGPKGPPEVQAAAMESLRLQGQPPGGDLLTRALAHPAHVVRLAALRAARRWPQDAETGLVRQGVASGAPELRAAALEAGLVQAQRPVWGACQAAAEAPDAMGRTARLLLALGGDDEDISRLVKRLDTPALRADVLWALGFSGRPAAAEACIPWLEDPVLGGRAAEAFCAITGLVLKDDLLREREAEDDPLSPLEEDLRTPLTPGPDDALPLARTAAVERWWSEARKHLRPESRVLGGRLFTATSLVEALETLPMRRRPPLALELAIRTGGQYAVEHHGWLHVQRRQAAEARGWSGGASLRPFATWMSR</sequence>